<organism evidence="2 3">
    <name type="scientific">Verrucomicrobia subdivision 6 bacterium BACL9 MAG-120924-bin69</name>
    <dbReference type="NCBI Taxonomy" id="1655635"/>
    <lineage>
        <taxon>Bacteria</taxon>
        <taxon>Pseudomonadati</taxon>
        <taxon>Verrucomicrobiota</taxon>
        <taxon>Verrucomicrobiia</taxon>
        <taxon>Verrucomicrobiales</taxon>
        <taxon>Verrucomicrobia subdivision 6</taxon>
    </lineage>
</organism>
<protein>
    <submittedName>
        <fullName evidence="2">Uncharacterized protein</fullName>
    </submittedName>
</protein>
<dbReference type="Proteomes" id="UP000051220">
    <property type="component" value="Unassembled WGS sequence"/>
</dbReference>
<evidence type="ECO:0000313" key="3">
    <source>
        <dbReference type="Proteomes" id="UP000051220"/>
    </source>
</evidence>
<name>A0A0R2X7A2_9BACT</name>
<comment type="caution">
    <text evidence="2">The sequence shown here is derived from an EMBL/GenBank/DDBJ whole genome shotgun (WGS) entry which is preliminary data.</text>
</comment>
<evidence type="ECO:0000313" key="2">
    <source>
        <dbReference type="EMBL" id="KRP31990.1"/>
    </source>
</evidence>
<gene>
    <name evidence="2" type="ORF">ABS33_07440</name>
</gene>
<feature type="compositionally biased region" description="Basic and acidic residues" evidence="1">
    <location>
        <begin position="99"/>
        <end position="134"/>
    </location>
</feature>
<feature type="region of interest" description="Disordered" evidence="1">
    <location>
        <begin position="1"/>
        <end position="251"/>
    </location>
</feature>
<dbReference type="AlphaFoldDB" id="A0A0R2X7A2"/>
<feature type="compositionally biased region" description="Gly residues" evidence="1">
    <location>
        <begin position="189"/>
        <end position="198"/>
    </location>
</feature>
<dbReference type="EMBL" id="LIDN01000340">
    <property type="protein sequence ID" value="KRP31990.1"/>
    <property type="molecule type" value="Genomic_DNA"/>
</dbReference>
<feature type="compositionally biased region" description="Basic and acidic residues" evidence="1">
    <location>
        <begin position="56"/>
        <end position="67"/>
    </location>
</feature>
<evidence type="ECO:0000256" key="1">
    <source>
        <dbReference type="SAM" id="MobiDB-lite"/>
    </source>
</evidence>
<accession>A0A0R2X7A2</accession>
<reference evidence="2 3" key="1">
    <citation type="submission" date="2015-10" db="EMBL/GenBank/DDBJ databases">
        <title>Metagenome-Assembled Genomes uncover a global brackish microbiome.</title>
        <authorList>
            <person name="Hugerth L.W."/>
            <person name="Larsson J."/>
            <person name="Alneberg J."/>
            <person name="Lindh M.V."/>
            <person name="Legrand C."/>
            <person name="Pinhassi J."/>
            <person name="Andersson A.F."/>
        </authorList>
    </citation>
    <scope>NUCLEOTIDE SEQUENCE [LARGE SCALE GENOMIC DNA]</scope>
    <source>
        <strain evidence="2">BACL9 MAG-120924-bin69</strain>
    </source>
</reference>
<proteinExistence type="predicted"/>
<feature type="compositionally biased region" description="Basic and acidic residues" evidence="1">
    <location>
        <begin position="144"/>
        <end position="172"/>
    </location>
</feature>
<feature type="compositionally biased region" description="Basic and acidic residues" evidence="1">
    <location>
        <begin position="27"/>
        <end position="39"/>
    </location>
</feature>
<sequence length="264" mass="28027">MDEDTGDEALAGAKDSGQSDTEEGERDESRGVEVDRAEGEGGEPLGLLDGKAMGEPWKEGATKKDFFPDGGDDEGVGEEGEKSLGVSGFEEAGHGGLGFERKTEKEKKGGAEDEEKKDGKKKSEDGTKGEEKIGEGIGAVQTPEWDRFFLGEREKREPDEKSAGGKEGRSEPSGEGEGGDAEKEQGRWNGQGGKGGGRGGRKEKLQPSDAPPKKKSEGEGKPEGAVKDSGGGWGPCGHGFSLRERGRGLGKDLEFWMKNREVLR</sequence>
<feature type="compositionally biased region" description="Basic and acidic residues" evidence="1">
    <location>
        <begin position="200"/>
        <end position="226"/>
    </location>
</feature>
<feature type="compositionally biased region" description="Basic and acidic residues" evidence="1">
    <location>
        <begin position="241"/>
        <end position="251"/>
    </location>
</feature>